<organism evidence="9 10">
    <name type="scientific">Photobacterium galatheae</name>
    <dbReference type="NCBI Taxonomy" id="1654360"/>
    <lineage>
        <taxon>Bacteria</taxon>
        <taxon>Pseudomonadati</taxon>
        <taxon>Pseudomonadota</taxon>
        <taxon>Gammaproteobacteria</taxon>
        <taxon>Vibrionales</taxon>
        <taxon>Vibrionaceae</taxon>
        <taxon>Photobacterium</taxon>
    </lineage>
</organism>
<dbReference type="GO" id="GO:0004252">
    <property type="term" value="F:serine-type endopeptidase activity"/>
    <property type="evidence" value="ECO:0007669"/>
    <property type="project" value="InterPro"/>
</dbReference>
<keyword evidence="5" id="KW-0378">Hydrolase</keyword>
<keyword evidence="1" id="KW-0645">Protease</keyword>
<evidence type="ECO:0000256" key="2">
    <source>
        <dbReference type="ARBA" id="ARBA00022723"/>
    </source>
</evidence>
<proteinExistence type="predicted"/>
<dbReference type="GO" id="GO:0030288">
    <property type="term" value="C:outer membrane-bounded periplasmic space"/>
    <property type="evidence" value="ECO:0007669"/>
    <property type="project" value="InterPro"/>
</dbReference>
<keyword evidence="2" id="KW-0479">Metal-binding</keyword>
<comment type="caution">
    <text evidence="9">The sequence shown here is derived from an EMBL/GenBank/DDBJ whole genome shotgun (WGS) entry which is preliminary data.</text>
</comment>
<evidence type="ECO:0000313" key="10">
    <source>
        <dbReference type="Proteomes" id="UP000027192"/>
    </source>
</evidence>
<dbReference type="SUPFAM" id="SSF55166">
    <property type="entry name" value="Hedgehog/DD-peptidase"/>
    <property type="match status" value="1"/>
</dbReference>
<keyword evidence="4" id="KW-0574">Periplasm</keyword>
<evidence type="ECO:0000256" key="6">
    <source>
        <dbReference type="ARBA" id="ARBA00022833"/>
    </source>
</evidence>
<name>A0A066RRA6_9GAMM</name>
<sequence length="223" mass="25383">MKIIIAVLCCLSIGTYAAESTCYGTTSNGYLENGIQLPAEGPNYVGYSNIARLLGRTYVHSEVYNIVLGAYANLENHAPGKVFKYAETGFQSGGQFYPHKTHRNGLSVDFMTPVVNQQGQSVHLSTHPLNKFGYNIEFDHRGHYQTLTIDYEAMGAHLVALHQAAIKQGYDLWRVIFDPDLQPYLFQTQYGNYLKKHIQFSKRRSWVRHDDHYHVDFDIPCQS</sequence>
<protein>
    <submittedName>
        <fullName evidence="9">Peptidase</fullName>
    </submittedName>
</protein>
<dbReference type="EMBL" id="JMIB01000021">
    <property type="protein sequence ID" value="KDM91641.1"/>
    <property type="molecule type" value="Genomic_DNA"/>
</dbReference>
<evidence type="ECO:0000256" key="4">
    <source>
        <dbReference type="ARBA" id="ARBA00022764"/>
    </source>
</evidence>
<dbReference type="GO" id="GO:0008237">
    <property type="term" value="F:metallopeptidase activity"/>
    <property type="evidence" value="ECO:0007669"/>
    <property type="project" value="UniProtKB-KW"/>
</dbReference>
<gene>
    <name evidence="9" type="ORF">EA58_11515</name>
</gene>
<keyword evidence="6" id="KW-0862">Zinc</keyword>
<dbReference type="AlphaFoldDB" id="A0A066RRA6"/>
<dbReference type="STRING" id="1654360.EA58_11515"/>
<dbReference type="GO" id="GO:0006508">
    <property type="term" value="P:proteolysis"/>
    <property type="evidence" value="ECO:0007669"/>
    <property type="project" value="UniProtKB-KW"/>
</dbReference>
<feature type="chain" id="PRO_5001625966" evidence="8">
    <location>
        <begin position="18"/>
        <end position="223"/>
    </location>
</feature>
<dbReference type="Pfam" id="PF03411">
    <property type="entry name" value="Peptidase_M74"/>
    <property type="match status" value="1"/>
</dbReference>
<evidence type="ECO:0000256" key="5">
    <source>
        <dbReference type="ARBA" id="ARBA00022801"/>
    </source>
</evidence>
<dbReference type="OrthoDB" id="1467367at2"/>
<evidence type="ECO:0000256" key="1">
    <source>
        <dbReference type="ARBA" id="ARBA00022670"/>
    </source>
</evidence>
<dbReference type="InterPro" id="IPR005073">
    <property type="entry name" value="Peptidase_M74"/>
</dbReference>
<accession>A0A066RRA6</accession>
<evidence type="ECO:0000256" key="7">
    <source>
        <dbReference type="ARBA" id="ARBA00023049"/>
    </source>
</evidence>
<evidence type="ECO:0000313" key="9">
    <source>
        <dbReference type="EMBL" id="KDM91641.1"/>
    </source>
</evidence>
<evidence type="ECO:0000256" key="8">
    <source>
        <dbReference type="SAM" id="SignalP"/>
    </source>
</evidence>
<reference evidence="9 10" key="1">
    <citation type="submission" date="2014-04" db="EMBL/GenBank/DDBJ databases">
        <title>Draft genome sequence of Photobacterium halotolerans S2753: a solonamide, ngercheumicin and holomycin producer.</title>
        <authorList>
            <person name="Machado H.R."/>
            <person name="Gram L."/>
        </authorList>
    </citation>
    <scope>NUCLEOTIDE SEQUENCE [LARGE SCALE GENOMIC DNA]</scope>
    <source>
        <strain evidence="9 10">S2753</strain>
    </source>
</reference>
<keyword evidence="3 8" id="KW-0732">Signal</keyword>
<feature type="signal peptide" evidence="8">
    <location>
        <begin position="1"/>
        <end position="17"/>
    </location>
</feature>
<dbReference type="InterPro" id="IPR009045">
    <property type="entry name" value="Zn_M74/Hedgehog-like"/>
</dbReference>
<dbReference type="Proteomes" id="UP000027192">
    <property type="component" value="Unassembled WGS sequence"/>
</dbReference>
<keyword evidence="10" id="KW-1185">Reference proteome</keyword>
<dbReference type="RefSeq" id="WP_036752549.1">
    <property type="nucleotide sequence ID" value="NZ_JAGSGC010000006.1"/>
</dbReference>
<keyword evidence="7" id="KW-0482">Metalloprotease</keyword>
<dbReference type="Gene3D" id="3.30.1380.10">
    <property type="match status" value="1"/>
</dbReference>
<dbReference type="GO" id="GO:0046872">
    <property type="term" value="F:metal ion binding"/>
    <property type="evidence" value="ECO:0007669"/>
    <property type="project" value="UniProtKB-KW"/>
</dbReference>
<evidence type="ECO:0000256" key="3">
    <source>
        <dbReference type="ARBA" id="ARBA00022729"/>
    </source>
</evidence>